<keyword evidence="2" id="KW-0812">Transmembrane</keyword>
<feature type="region of interest" description="Disordered" evidence="1">
    <location>
        <begin position="40"/>
        <end position="113"/>
    </location>
</feature>
<dbReference type="AlphaFoldDB" id="A0A6L5XD07"/>
<keyword evidence="2" id="KW-1133">Transmembrane helix</keyword>
<evidence type="ECO:0000313" key="3">
    <source>
        <dbReference type="EMBL" id="MSS16372.1"/>
    </source>
</evidence>
<evidence type="ECO:0000256" key="1">
    <source>
        <dbReference type="SAM" id="MobiDB-lite"/>
    </source>
</evidence>
<dbReference type="Proteomes" id="UP000483362">
    <property type="component" value="Unassembled WGS sequence"/>
</dbReference>
<proteinExistence type="predicted"/>
<dbReference type="RefSeq" id="WP_154327844.1">
    <property type="nucleotide sequence ID" value="NZ_CP045696.1"/>
</dbReference>
<dbReference type="EMBL" id="VULT01000001">
    <property type="protein sequence ID" value="MSS16372.1"/>
    <property type="molecule type" value="Genomic_DNA"/>
</dbReference>
<evidence type="ECO:0000256" key="2">
    <source>
        <dbReference type="SAM" id="Phobius"/>
    </source>
</evidence>
<sequence length="145" mass="15963">MKLKCPKCGKVTEVSAVELRKQRGNVVCPRCLAVFKEPVPADAGDDDEALTPPPVPSPRRAAASAPSRHRPISFVAPPEPPRPRARQPQPCRQPRPSRPRQPRAATPPPLRPRSHTTPLSYWGCLGYSALATIVFFLLYIFVGKL</sequence>
<name>A0A6L5XD07_9BACT</name>
<organism evidence="3 4">
    <name type="scientific">Sodaliphilus pleomorphus</name>
    <dbReference type="NCBI Taxonomy" id="2606626"/>
    <lineage>
        <taxon>Bacteria</taxon>
        <taxon>Pseudomonadati</taxon>
        <taxon>Bacteroidota</taxon>
        <taxon>Bacteroidia</taxon>
        <taxon>Bacteroidales</taxon>
        <taxon>Muribaculaceae</taxon>
        <taxon>Sodaliphilus</taxon>
    </lineage>
</organism>
<evidence type="ECO:0000313" key="4">
    <source>
        <dbReference type="Proteomes" id="UP000483362"/>
    </source>
</evidence>
<gene>
    <name evidence="3" type="ORF">FYJ29_01090</name>
</gene>
<reference evidence="3 4" key="1">
    <citation type="submission" date="2019-08" db="EMBL/GenBank/DDBJ databases">
        <title>In-depth cultivation of the pig gut microbiome towards novel bacterial diversity and tailored functional studies.</title>
        <authorList>
            <person name="Wylensek D."/>
            <person name="Hitch T.C.A."/>
            <person name="Clavel T."/>
        </authorList>
    </citation>
    <scope>NUCLEOTIDE SEQUENCE [LARGE SCALE GENOMIC DNA]</scope>
    <source>
        <strain evidence="3 4">Oil-RF-744-WCA-WT-10</strain>
    </source>
</reference>
<keyword evidence="4" id="KW-1185">Reference proteome</keyword>
<comment type="caution">
    <text evidence="3">The sequence shown here is derived from an EMBL/GenBank/DDBJ whole genome shotgun (WGS) entry which is preliminary data.</text>
</comment>
<accession>A0A6L5XD07</accession>
<keyword evidence="2" id="KW-0472">Membrane</keyword>
<protein>
    <submittedName>
        <fullName evidence="3">Uncharacterized protein</fullName>
    </submittedName>
</protein>
<feature type="transmembrane region" description="Helical" evidence="2">
    <location>
        <begin position="119"/>
        <end position="142"/>
    </location>
</feature>